<accession>A0ABU4WMD1</accession>
<sequence length="114" mass="13466">MAKDDYHVIVYNILAYLYQCLKHGEKPDESKLRCNGKFLDINETYWKYIFKNLYEYGFITGIIIDENDDGYDIYRLDLAQITPTGIEYLTENSTMQKAKKFFKDTAEVLIPLIE</sequence>
<dbReference type="RefSeq" id="WP_320325680.1">
    <property type="nucleotide sequence ID" value="NZ_JALBUS010000007.1"/>
</dbReference>
<dbReference type="Proteomes" id="UP001285244">
    <property type="component" value="Unassembled WGS sequence"/>
</dbReference>
<proteinExistence type="predicted"/>
<evidence type="ECO:0000313" key="2">
    <source>
        <dbReference type="Proteomes" id="UP001285244"/>
    </source>
</evidence>
<protein>
    <submittedName>
        <fullName evidence="1">YjcQ family protein</fullName>
    </submittedName>
</protein>
<comment type="caution">
    <text evidence="1">The sequence shown here is derived from an EMBL/GenBank/DDBJ whole genome shotgun (WGS) entry which is preliminary data.</text>
</comment>
<keyword evidence="2" id="KW-1185">Reference proteome</keyword>
<dbReference type="InterPro" id="IPR036390">
    <property type="entry name" value="WH_DNA-bd_sf"/>
</dbReference>
<dbReference type="InterPro" id="IPR018597">
    <property type="entry name" value="Phage_Tuc2009_YjcQ"/>
</dbReference>
<dbReference type="InterPro" id="IPR036388">
    <property type="entry name" value="WH-like_DNA-bd_sf"/>
</dbReference>
<dbReference type="EMBL" id="JALBUS010000007">
    <property type="protein sequence ID" value="MDX8417384.1"/>
    <property type="molecule type" value="Genomic_DNA"/>
</dbReference>
<dbReference type="SUPFAM" id="SSF46785">
    <property type="entry name" value="Winged helix' DNA-binding domain"/>
    <property type="match status" value="1"/>
</dbReference>
<dbReference type="Gene3D" id="1.10.10.10">
    <property type="entry name" value="Winged helix-like DNA-binding domain superfamily/Winged helix DNA-binding domain"/>
    <property type="match status" value="1"/>
</dbReference>
<name>A0ABU4WMD1_9FIRM</name>
<organism evidence="1 2">
    <name type="scientific">Absicoccus intestinalis</name>
    <dbReference type="NCBI Taxonomy" id="2926319"/>
    <lineage>
        <taxon>Bacteria</taxon>
        <taxon>Bacillati</taxon>
        <taxon>Bacillota</taxon>
        <taxon>Erysipelotrichia</taxon>
        <taxon>Erysipelotrichales</taxon>
        <taxon>Erysipelotrichaceae</taxon>
        <taxon>Absicoccus</taxon>
    </lineage>
</organism>
<dbReference type="Pfam" id="PF09639">
    <property type="entry name" value="YjcQ"/>
    <property type="match status" value="1"/>
</dbReference>
<gene>
    <name evidence="1" type="ORF">MOZ64_05955</name>
</gene>
<reference evidence="1 2" key="1">
    <citation type="submission" date="2022-03" db="EMBL/GenBank/DDBJ databases">
        <title>Novel taxa within the pig intestine.</title>
        <authorList>
            <person name="Wylensek D."/>
            <person name="Bishof K."/>
            <person name="Afrizal A."/>
            <person name="Clavel T."/>
        </authorList>
    </citation>
    <scope>NUCLEOTIDE SEQUENCE [LARGE SCALE GENOMIC DNA]</scope>
    <source>
        <strain evidence="1 2">Cla-KB-P134</strain>
    </source>
</reference>
<evidence type="ECO:0000313" key="1">
    <source>
        <dbReference type="EMBL" id="MDX8417384.1"/>
    </source>
</evidence>